<dbReference type="Pfam" id="PF10145">
    <property type="entry name" value="PhageMin_Tail"/>
    <property type="match status" value="1"/>
</dbReference>
<reference evidence="3" key="1">
    <citation type="submission" date="2006-12" db="EMBL/GenBank/DDBJ databases">
        <title>Complete sequence of Mycobacterium vanbaalenii PYR-1.</title>
        <authorList>
            <consortium name="US DOE Joint Genome Institute"/>
            <person name="Copeland A."/>
            <person name="Lucas S."/>
            <person name="Lapidus A."/>
            <person name="Barry K."/>
            <person name="Detter J.C."/>
            <person name="Glavina del Rio T."/>
            <person name="Hammon N."/>
            <person name="Israni S."/>
            <person name="Dalin E."/>
            <person name="Tice H."/>
            <person name="Pitluck S."/>
            <person name="Singan V."/>
            <person name="Schmutz J."/>
            <person name="Larimer F."/>
            <person name="Land M."/>
            <person name="Hauser L."/>
            <person name="Kyrpides N."/>
            <person name="Anderson I.J."/>
            <person name="Miller C."/>
            <person name="Richardson P."/>
        </authorList>
    </citation>
    <scope>NUCLEOTIDE SEQUENCE [LARGE SCALE GENOMIC DNA]</scope>
    <source>
        <strain evidence="3">PYR-1</strain>
    </source>
</reference>
<dbReference type="Proteomes" id="UP000009159">
    <property type="component" value="Chromosome"/>
</dbReference>
<evidence type="ECO:0000313" key="3">
    <source>
        <dbReference type="EMBL" id="ABM15137.1"/>
    </source>
</evidence>
<evidence type="ECO:0000259" key="2">
    <source>
        <dbReference type="Pfam" id="PF10145"/>
    </source>
</evidence>
<feature type="compositionally biased region" description="Low complexity" evidence="1">
    <location>
        <begin position="1145"/>
        <end position="1164"/>
    </location>
</feature>
<feature type="region of interest" description="Disordered" evidence="1">
    <location>
        <begin position="571"/>
        <end position="595"/>
    </location>
</feature>
<feature type="compositionally biased region" description="Polar residues" evidence="1">
    <location>
        <begin position="1175"/>
        <end position="1191"/>
    </location>
</feature>
<dbReference type="eggNOG" id="COG3757">
    <property type="taxonomic scope" value="Bacteria"/>
</dbReference>
<dbReference type="RefSeq" id="WP_011781515.1">
    <property type="nucleotide sequence ID" value="NC_008726.1"/>
</dbReference>
<sequence>MVTMVVGTEIDDNSLRQSANDIQRRFDRLGQNVGGDFMTQFADGAAANAPKVQKAVDKAADATGRLRSEQEKLDALTANGASRDRIVTQSEKVAKARRDEARAYREATAAVEDYDRAGQRAGNSFTSGLRSGEAGAAEAGGGFADSFAGGFAGASSLSGLGGGLLKAGGWITAGIAAGKLFSDAVGDGMATIQLRDQFQARMGLDDSAMAEFGDAAGRAYANNFGLSLEDTLSTSQAALRTKLVDPDATAAEVQAVIEQLEGMEAVTEATATELSRSMATLMRTGLADSMSEASDIITAGFQSGLDVSGDWLDTINEYSTQFRKFGLDAGEFMTLLSQGLEGGARDTDKVADSLKEFSIRAVDGSQSTAEAFAALGFSADEMGRMFAQGGDSAKVALDATFDAIKRIDDPMQQSLIWQQLFGTQFEDMGDAINRFDLDPVKNQFADIEGVAARSTQTATDNFSSKWGTATRTVGQYFSDLKTDIAAWFSGLPIVSDVLPEMLTTLFGDQPRLQAPGAIQGAVPGTPLNPLDIAAGGTGGWWGTSNVPQAETGVPGVVLPPDAASTPLGELLLPSQQGPTPPTGPVAPRPTAPTQGTPVPIVPDGADAGSGDKPVIDPSRYSLDSVPISIRPDQLPGVASSPSMSQQVWDMETQLLSQRQSVEEARLRVLELEAGGTATQSEINAARTAQQIAERQYVSQLQKLAEAQQGTWQKLEDSAASFASGMEDIGAALDSDFGLSEGLPGLAENLTKFIANLAAAPLLGQLSAIKQAAGDEGSGLMGILASNGAFGPRFMPNNNGIGAPGYSPSTMGPAELQQAMTYGVTGGGAPYGLPAGSGSGAQFPAWVRQLERIFGVSASTYAGHQERDGLNKGIDWSGPVENMQRFADYLATIPGSLEQVIWQNPNTGGKTGIADGQFVGPGTSQPGYYANDWGGHQDHVHTRQSYSLPVPAAPAVPPVPSYPQYQPSTGVAPAPAPVLPSAPVNAGPLPPLPAPGTVPSGGSAMPGTGFPQAPAFMAPPGTPGNPIGQSVIPGQPPGVVPGAGAGMTGGISGIPLAAASAAASSLDFLAPGAGAAANLGIQLANRTIGFVGQQVGNLWSGVAETFTLSGSGGAPDFMKSLPGRALAGIAGARPSMPNTAGGGGQQPQADPRQQQGQQQGPNSGPMVEISGDIYQQPGQEPTSVANEISSQVRAAEFSSGWMNARGI</sequence>
<dbReference type="InterPro" id="IPR010090">
    <property type="entry name" value="Phage_tape_meas"/>
</dbReference>
<dbReference type="EMBL" id="CP000511">
    <property type="protein sequence ID" value="ABM15137.1"/>
    <property type="molecule type" value="Genomic_DNA"/>
</dbReference>
<dbReference type="STRING" id="350058.Mvan_4360"/>
<name>A1TD87_MYCVP</name>
<protein>
    <submittedName>
        <fullName evidence="3">Phage-related minor tail protein-like protein</fullName>
    </submittedName>
</protein>
<dbReference type="HOGENOM" id="CLU_271037_0_0_11"/>
<dbReference type="KEGG" id="mva:Mvan_4360"/>
<gene>
    <name evidence="3" type="ordered locus">Mvan_4360</name>
</gene>
<feature type="compositionally biased region" description="Pro residues" evidence="1">
    <location>
        <begin position="578"/>
        <end position="590"/>
    </location>
</feature>
<evidence type="ECO:0000256" key="1">
    <source>
        <dbReference type="SAM" id="MobiDB-lite"/>
    </source>
</evidence>
<dbReference type="AlphaFoldDB" id="A1TD87"/>
<accession>A1TD87</accession>
<feature type="region of interest" description="Disordered" evidence="1">
    <location>
        <begin position="1128"/>
        <end position="1206"/>
    </location>
</feature>
<evidence type="ECO:0000313" key="4">
    <source>
        <dbReference type="Proteomes" id="UP000009159"/>
    </source>
</evidence>
<proteinExistence type="predicted"/>
<organism evidence="3 4">
    <name type="scientific">Mycolicibacterium vanbaalenii (strain DSM 7251 / JCM 13017 / BCRC 16820 / KCTC 9966 / NRRL B-24157 / PYR-1)</name>
    <name type="common">Mycobacterium vanbaalenii</name>
    <dbReference type="NCBI Taxonomy" id="350058"/>
    <lineage>
        <taxon>Bacteria</taxon>
        <taxon>Bacillati</taxon>
        <taxon>Actinomycetota</taxon>
        <taxon>Actinomycetes</taxon>
        <taxon>Mycobacteriales</taxon>
        <taxon>Mycobacteriaceae</taxon>
        <taxon>Mycolicibacterium</taxon>
    </lineage>
</organism>
<keyword evidence="4" id="KW-1185">Reference proteome</keyword>
<dbReference type="eggNOG" id="COG5280">
    <property type="taxonomic scope" value="Bacteria"/>
</dbReference>
<feature type="domain" description="Phage tail tape measure protein" evidence="2">
    <location>
        <begin position="240"/>
        <end position="422"/>
    </location>
</feature>